<dbReference type="EMBL" id="JAUDZG010000003">
    <property type="protein sequence ID" value="KAK3306721.1"/>
    <property type="molecule type" value="Genomic_DNA"/>
</dbReference>
<dbReference type="GeneID" id="87880820"/>
<evidence type="ECO:0000313" key="3">
    <source>
        <dbReference type="Proteomes" id="UP001273166"/>
    </source>
</evidence>
<protein>
    <submittedName>
        <fullName evidence="2">Uncharacterized protein</fullName>
    </submittedName>
</protein>
<reference evidence="2" key="2">
    <citation type="submission" date="2023-06" db="EMBL/GenBank/DDBJ databases">
        <authorList>
            <consortium name="Lawrence Berkeley National Laboratory"/>
            <person name="Mondo S.J."/>
            <person name="Hensen N."/>
            <person name="Bonometti L."/>
            <person name="Westerberg I."/>
            <person name="Brannstrom I.O."/>
            <person name="Guillou S."/>
            <person name="Cros-Aarteil S."/>
            <person name="Calhoun S."/>
            <person name="Haridas S."/>
            <person name="Kuo A."/>
            <person name="Pangilinan J."/>
            <person name="Riley R."/>
            <person name="Labutti K."/>
            <person name="Andreopoulos B."/>
            <person name="Lipzen A."/>
            <person name="Chen C."/>
            <person name="Yanf M."/>
            <person name="Daum C."/>
            <person name="Ng V."/>
            <person name="Clum A."/>
            <person name="Steindorff A."/>
            <person name="Ohm R."/>
            <person name="Martin F."/>
            <person name="Silar P."/>
            <person name="Natvig D."/>
            <person name="Lalanne C."/>
            <person name="Gautier V."/>
            <person name="Ament-Velasquez S.L."/>
            <person name="Kruys A."/>
            <person name="Hutchinson M.I."/>
            <person name="Powell A.J."/>
            <person name="Barry K."/>
            <person name="Miller A.N."/>
            <person name="Grigoriev I.V."/>
            <person name="Debuchy R."/>
            <person name="Gladieux P."/>
            <person name="Thoren M.H."/>
            <person name="Johannesson H."/>
        </authorList>
    </citation>
    <scope>NUCLEOTIDE SEQUENCE</scope>
    <source>
        <strain evidence="2">CBS 333.67</strain>
    </source>
</reference>
<organism evidence="2 3">
    <name type="scientific">Chaetomium strumarium</name>
    <dbReference type="NCBI Taxonomy" id="1170767"/>
    <lineage>
        <taxon>Eukaryota</taxon>
        <taxon>Fungi</taxon>
        <taxon>Dikarya</taxon>
        <taxon>Ascomycota</taxon>
        <taxon>Pezizomycotina</taxon>
        <taxon>Sordariomycetes</taxon>
        <taxon>Sordariomycetidae</taxon>
        <taxon>Sordariales</taxon>
        <taxon>Chaetomiaceae</taxon>
        <taxon>Chaetomium</taxon>
    </lineage>
</organism>
<gene>
    <name evidence="2" type="ORF">B0T15DRAFT_150840</name>
</gene>
<dbReference type="Pfam" id="PF20219">
    <property type="entry name" value="DUF6579"/>
    <property type="match status" value="1"/>
</dbReference>
<accession>A0AAJ0M2J2</accession>
<feature type="region of interest" description="Disordered" evidence="1">
    <location>
        <begin position="338"/>
        <end position="430"/>
    </location>
</feature>
<evidence type="ECO:0000313" key="2">
    <source>
        <dbReference type="EMBL" id="KAK3306721.1"/>
    </source>
</evidence>
<comment type="caution">
    <text evidence="2">The sequence shown here is derived from an EMBL/GenBank/DDBJ whole genome shotgun (WGS) entry which is preliminary data.</text>
</comment>
<dbReference type="RefSeq" id="XP_062722501.1">
    <property type="nucleotide sequence ID" value="XM_062861991.1"/>
</dbReference>
<dbReference type="InterPro" id="IPR046486">
    <property type="entry name" value="DUF6579"/>
</dbReference>
<evidence type="ECO:0000256" key="1">
    <source>
        <dbReference type="SAM" id="MobiDB-lite"/>
    </source>
</evidence>
<keyword evidence="3" id="KW-1185">Reference proteome</keyword>
<reference evidence="2" key="1">
    <citation type="journal article" date="2023" name="Mol. Phylogenet. Evol.">
        <title>Genome-scale phylogeny and comparative genomics of the fungal order Sordariales.</title>
        <authorList>
            <person name="Hensen N."/>
            <person name="Bonometti L."/>
            <person name="Westerberg I."/>
            <person name="Brannstrom I.O."/>
            <person name="Guillou S."/>
            <person name="Cros-Aarteil S."/>
            <person name="Calhoun S."/>
            <person name="Haridas S."/>
            <person name="Kuo A."/>
            <person name="Mondo S."/>
            <person name="Pangilinan J."/>
            <person name="Riley R."/>
            <person name="LaButti K."/>
            <person name="Andreopoulos B."/>
            <person name="Lipzen A."/>
            <person name="Chen C."/>
            <person name="Yan M."/>
            <person name="Daum C."/>
            <person name="Ng V."/>
            <person name="Clum A."/>
            <person name="Steindorff A."/>
            <person name="Ohm R.A."/>
            <person name="Martin F."/>
            <person name="Silar P."/>
            <person name="Natvig D.O."/>
            <person name="Lalanne C."/>
            <person name="Gautier V."/>
            <person name="Ament-Velasquez S.L."/>
            <person name="Kruys A."/>
            <person name="Hutchinson M.I."/>
            <person name="Powell A.J."/>
            <person name="Barry K."/>
            <person name="Miller A.N."/>
            <person name="Grigoriev I.V."/>
            <person name="Debuchy R."/>
            <person name="Gladieux P."/>
            <person name="Hiltunen Thoren M."/>
            <person name="Johannesson H."/>
        </authorList>
    </citation>
    <scope>NUCLEOTIDE SEQUENCE</scope>
    <source>
        <strain evidence="2">CBS 333.67</strain>
    </source>
</reference>
<proteinExistence type="predicted"/>
<sequence>MSKHGRILSWIADRVEIAKNASKTADGTLARRAAETHPVVSTILAVHDIYDMYQATRKGDGDAKDRGTMPSLADAAQRIKAVTQASQFVPAMQVITSSLCDMARIASRFQAAATAIGIGCNLVLTYQGVEALEKIADHLKDISATLAAQTALMAQKDFPAYVYQMVRERLGQTANDAGQEHWFFVFHPDDDWYPGFYHLLEEKPLDPRFCGYTRQIDTAFVFMLEARREIQRRIYRESRIRGKAPPRPVKLHLLIPAYQPILIAEALQIPSEIGDFVIEGRTNSNKPFVWFNLPEQQRRQHTVNIGHWEPPTPGWWQQTMASLGLRQRPFQLGEPRVLGTRQPSAEGDDPDDERPGGGGGGDNEDGASREGTRGSESNSDAEDWPSGARRKSSGRDRATPLHLRPHRRRKKHHRSGQGDGRKVGWAATAP</sequence>
<dbReference type="Proteomes" id="UP001273166">
    <property type="component" value="Unassembled WGS sequence"/>
</dbReference>
<name>A0AAJ0M2J2_9PEZI</name>
<dbReference type="AlphaFoldDB" id="A0AAJ0M2J2"/>
<feature type="compositionally biased region" description="Basic residues" evidence="1">
    <location>
        <begin position="403"/>
        <end position="415"/>
    </location>
</feature>